<evidence type="ECO:0000313" key="2">
    <source>
        <dbReference type="EnsemblMetazoa" id="GPPI044423-PA"/>
    </source>
</evidence>
<evidence type="ECO:0000313" key="3">
    <source>
        <dbReference type="Proteomes" id="UP000092460"/>
    </source>
</evidence>
<dbReference type="STRING" id="67801.A0A1B0BYP9"/>
<dbReference type="InterPro" id="IPR041565">
    <property type="entry name" value="Parkin_Znf-RING"/>
</dbReference>
<evidence type="ECO:0000259" key="1">
    <source>
        <dbReference type="Pfam" id="PF17976"/>
    </source>
</evidence>
<organism evidence="2 3">
    <name type="scientific">Glossina palpalis gambiensis</name>
    <dbReference type="NCBI Taxonomy" id="67801"/>
    <lineage>
        <taxon>Eukaryota</taxon>
        <taxon>Metazoa</taxon>
        <taxon>Ecdysozoa</taxon>
        <taxon>Arthropoda</taxon>
        <taxon>Hexapoda</taxon>
        <taxon>Insecta</taxon>
        <taxon>Pterygota</taxon>
        <taxon>Neoptera</taxon>
        <taxon>Endopterygota</taxon>
        <taxon>Diptera</taxon>
        <taxon>Brachycera</taxon>
        <taxon>Muscomorpha</taxon>
        <taxon>Hippoboscoidea</taxon>
        <taxon>Glossinidae</taxon>
        <taxon>Glossina</taxon>
    </lineage>
</organism>
<dbReference type="EMBL" id="JXJN01022761">
    <property type="status" value="NOT_ANNOTATED_CDS"/>
    <property type="molecule type" value="Genomic_DNA"/>
</dbReference>
<proteinExistence type="predicted"/>
<sequence length="145" mass="17452">MKPRPFSKLFKEGKLHVLCSLCKDDAFTMHRDREYWNYVLKCRRIRGRCESYEISCVDNNFGYIPQQINKLLLMCEPKFLTDSSLDCNKYIKFCRGRKLLIDFRNSAERAERIRYYTDGLNEGRIKRYCKILWSMQLRNVVVVDN</sequence>
<protein>
    <recommendedName>
        <fullName evidence="1">Parkin RING/Ubox like zinc-binding domain-containing protein</fullName>
    </recommendedName>
</protein>
<reference evidence="3" key="1">
    <citation type="submission" date="2015-01" db="EMBL/GenBank/DDBJ databases">
        <authorList>
            <person name="Aksoy S."/>
            <person name="Warren W."/>
            <person name="Wilson R.K."/>
        </authorList>
    </citation>
    <scope>NUCLEOTIDE SEQUENCE [LARGE SCALE GENOMIC DNA]</scope>
    <source>
        <strain evidence="3">IAEA</strain>
    </source>
</reference>
<dbReference type="Proteomes" id="UP000092460">
    <property type="component" value="Unassembled WGS sequence"/>
</dbReference>
<dbReference type="AlphaFoldDB" id="A0A1B0BYP9"/>
<name>A0A1B0BYP9_9MUSC</name>
<reference evidence="2" key="2">
    <citation type="submission" date="2020-05" db="UniProtKB">
        <authorList>
            <consortium name="EnsemblMetazoa"/>
        </authorList>
    </citation>
    <scope>IDENTIFICATION</scope>
    <source>
        <strain evidence="2">IAEA</strain>
    </source>
</reference>
<accession>A0A1B0BYP9</accession>
<keyword evidence="3" id="KW-1185">Reference proteome</keyword>
<dbReference type="Pfam" id="PF17976">
    <property type="entry name" value="zf-RING_12"/>
    <property type="match status" value="1"/>
</dbReference>
<dbReference type="VEuPathDB" id="VectorBase:GPPI044423"/>
<feature type="domain" description="Parkin RING/Ubox like zinc-binding" evidence="1">
    <location>
        <begin position="8"/>
        <end position="56"/>
    </location>
</feature>
<dbReference type="EnsemblMetazoa" id="GPPI044423-RA">
    <property type="protein sequence ID" value="GPPI044423-PA"/>
    <property type="gene ID" value="GPPI044423"/>
</dbReference>